<name>A0AA86SQS7_9FABA</name>
<gene>
    <name evidence="1" type="ORF">AYBTSS11_LOCUS18612</name>
</gene>
<dbReference type="EMBL" id="OY731403">
    <property type="protein sequence ID" value="CAJ1961215.1"/>
    <property type="molecule type" value="Genomic_DNA"/>
</dbReference>
<dbReference type="SUPFAM" id="SSF54427">
    <property type="entry name" value="NTF2-like"/>
    <property type="match status" value="1"/>
</dbReference>
<dbReference type="InterPro" id="IPR018790">
    <property type="entry name" value="DUF2358"/>
</dbReference>
<dbReference type="Proteomes" id="UP001189624">
    <property type="component" value="Chromosome 6"/>
</dbReference>
<evidence type="ECO:0008006" key="3">
    <source>
        <dbReference type="Google" id="ProtNLM"/>
    </source>
</evidence>
<sequence length="254" mass="29567">MSLLIHSSEAFFVPKIVHNRKPKPSNLYYFKPLTKGKTIGLKVSCKVKDYGVLGLDQNLSSYGHFSVSKEEEEKQEYYVNLGYALRSLREDFPSLFHRELSFDIYRDDIVFKDPLNTFVGIESYKSIFWALRFHGRMFFKALWIDLASMWQPAENVIMVRWTVHGISRGPWESRGRFDGTSEYKLDKNGKIFQHRVDNVAHITFPKFKVLRVEEFLQSIGCPSTPRPTYFETSSFTKENLLSCCSSSSRQFCSC</sequence>
<keyword evidence="2" id="KW-1185">Reference proteome</keyword>
<evidence type="ECO:0000313" key="2">
    <source>
        <dbReference type="Proteomes" id="UP001189624"/>
    </source>
</evidence>
<dbReference type="Gene3D" id="3.10.450.50">
    <property type="match status" value="1"/>
</dbReference>
<reference evidence="1" key="1">
    <citation type="submission" date="2023-10" db="EMBL/GenBank/DDBJ databases">
        <authorList>
            <person name="Domelevo Entfellner J.-B."/>
        </authorList>
    </citation>
    <scope>NUCLEOTIDE SEQUENCE</scope>
</reference>
<protein>
    <recommendedName>
        <fullName evidence="3">NTF2-like domain-containing protein</fullName>
    </recommendedName>
</protein>
<organism evidence="1 2">
    <name type="scientific">Sphenostylis stenocarpa</name>
    <dbReference type="NCBI Taxonomy" id="92480"/>
    <lineage>
        <taxon>Eukaryota</taxon>
        <taxon>Viridiplantae</taxon>
        <taxon>Streptophyta</taxon>
        <taxon>Embryophyta</taxon>
        <taxon>Tracheophyta</taxon>
        <taxon>Spermatophyta</taxon>
        <taxon>Magnoliopsida</taxon>
        <taxon>eudicotyledons</taxon>
        <taxon>Gunneridae</taxon>
        <taxon>Pentapetalae</taxon>
        <taxon>rosids</taxon>
        <taxon>fabids</taxon>
        <taxon>Fabales</taxon>
        <taxon>Fabaceae</taxon>
        <taxon>Papilionoideae</taxon>
        <taxon>50 kb inversion clade</taxon>
        <taxon>NPAAA clade</taxon>
        <taxon>indigoferoid/millettioid clade</taxon>
        <taxon>Phaseoleae</taxon>
        <taxon>Sphenostylis</taxon>
    </lineage>
</organism>
<evidence type="ECO:0000313" key="1">
    <source>
        <dbReference type="EMBL" id="CAJ1961215.1"/>
    </source>
</evidence>
<accession>A0AA86SQS7</accession>
<dbReference type="PANTHER" id="PTHR31094">
    <property type="entry name" value="RIKEN CDNA 2310061I04 GENE"/>
    <property type="match status" value="1"/>
</dbReference>
<dbReference type="Pfam" id="PF10184">
    <property type="entry name" value="DUF2358"/>
    <property type="match status" value="1"/>
</dbReference>
<dbReference type="Gramene" id="rna-AYBTSS11_LOCUS18612">
    <property type="protein sequence ID" value="CAJ1961215.1"/>
    <property type="gene ID" value="gene-AYBTSS11_LOCUS18612"/>
</dbReference>
<dbReference type="PANTHER" id="PTHR31094:SF2">
    <property type="entry name" value="RIKEN CDNA 2310061I04 GENE"/>
    <property type="match status" value="1"/>
</dbReference>
<dbReference type="InterPro" id="IPR032710">
    <property type="entry name" value="NTF2-like_dom_sf"/>
</dbReference>
<proteinExistence type="predicted"/>
<dbReference type="AlphaFoldDB" id="A0AA86SQS7"/>